<dbReference type="EMBL" id="VUOB01000006">
    <property type="protein sequence ID" value="KAA2265405.1"/>
    <property type="molecule type" value="Genomic_DNA"/>
</dbReference>
<name>A0A5B2XQP7_9PSEU</name>
<reference evidence="3 4" key="1">
    <citation type="submission" date="2019-09" db="EMBL/GenBank/DDBJ databases">
        <title>Goodfellowia gen. nov., a new genus of the Pseudonocardineae related to Actinoalloteichus, containing Goodfellowia coeruleoviolacea gen. nov., comb. nov. gen. nov., comb. nov.</title>
        <authorList>
            <person name="Labeda D."/>
        </authorList>
    </citation>
    <scope>NUCLEOTIDE SEQUENCE [LARGE SCALE GENOMIC DNA]</scope>
    <source>
        <strain evidence="3 4">AN110305</strain>
    </source>
</reference>
<organism evidence="3 4">
    <name type="scientific">Solihabitans fulvus</name>
    <dbReference type="NCBI Taxonomy" id="1892852"/>
    <lineage>
        <taxon>Bacteria</taxon>
        <taxon>Bacillati</taxon>
        <taxon>Actinomycetota</taxon>
        <taxon>Actinomycetes</taxon>
        <taxon>Pseudonocardiales</taxon>
        <taxon>Pseudonocardiaceae</taxon>
        <taxon>Solihabitans</taxon>
    </lineage>
</organism>
<evidence type="ECO:0000313" key="3">
    <source>
        <dbReference type="EMBL" id="KAA2265405.1"/>
    </source>
</evidence>
<dbReference type="PANTHER" id="PTHR47894">
    <property type="entry name" value="HTH-TYPE TRANSCRIPTIONAL REGULATOR GADX"/>
    <property type="match status" value="1"/>
</dbReference>
<keyword evidence="4" id="KW-1185">Reference proteome</keyword>
<proteinExistence type="predicted"/>
<dbReference type="GO" id="GO:0000976">
    <property type="term" value="F:transcription cis-regulatory region binding"/>
    <property type="evidence" value="ECO:0007669"/>
    <property type="project" value="TreeGrafter"/>
</dbReference>
<feature type="domain" description="HTH araC/xylS-type" evidence="2">
    <location>
        <begin position="223"/>
        <end position="312"/>
    </location>
</feature>
<dbReference type="PROSITE" id="PS01124">
    <property type="entry name" value="HTH_ARAC_FAMILY_2"/>
    <property type="match status" value="1"/>
</dbReference>
<reference evidence="3 4" key="2">
    <citation type="submission" date="2019-09" db="EMBL/GenBank/DDBJ databases">
        <authorList>
            <person name="Jin C."/>
        </authorList>
    </citation>
    <scope>NUCLEOTIDE SEQUENCE [LARGE SCALE GENOMIC DNA]</scope>
    <source>
        <strain evidence="3 4">AN110305</strain>
    </source>
</reference>
<sequence>MRRAVEAGLESHRLAHECGFPSWAMTNDDVRVPSRLYLRTWEVVEHGLGDADAAVRIAERYVVGEVGLYDYLFTTAPTLGAGLALCGPYVGAISTNFRFEPGPETEQEISFEVAMINGDGRGRDLAMQWALAAIFTRSRLVTGAPVSPTHVAFRQSAPRTHAGLVEVFGTSAIDFDAPVDSVSFRTADLELPLHTADPRLAAILQRYAATLPAPPPRATTWSDHLAVALATALDENSATLDRVARRLLMSRRSLQRRLAEDGTTWRAELDRARRRRYEQAADGEPLTRPEQAALLGYEDRRSALRAVKRWGG</sequence>
<dbReference type="Pfam" id="PF12625">
    <property type="entry name" value="Arabinose_bd"/>
    <property type="match status" value="1"/>
</dbReference>
<dbReference type="InterPro" id="IPR032687">
    <property type="entry name" value="AraC-type_N"/>
</dbReference>
<keyword evidence="1" id="KW-0238">DNA-binding</keyword>
<evidence type="ECO:0000259" key="2">
    <source>
        <dbReference type="PROSITE" id="PS01124"/>
    </source>
</evidence>
<dbReference type="AlphaFoldDB" id="A0A5B2XQP7"/>
<dbReference type="RefSeq" id="WP_149848211.1">
    <property type="nucleotide sequence ID" value="NZ_VUOB01000006.1"/>
</dbReference>
<evidence type="ECO:0000313" key="4">
    <source>
        <dbReference type="Proteomes" id="UP000323454"/>
    </source>
</evidence>
<protein>
    <submittedName>
        <fullName evidence="3">AraC family transcriptional regulator</fullName>
    </submittedName>
</protein>
<gene>
    <name evidence="3" type="ORF">F0L68_04540</name>
</gene>
<dbReference type="GO" id="GO:0005829">
    <property type="term" value="C:cytosol"/>
    <property type="evidence" value="ECO:0007669"/>
    <property type="project" value="TreeGrafter"/>
</dbReference>
<dbReference type="Gene3D" id="1.10.10.60">
    <property type="entry name" value="Homeodomain-like"/>
    <property type="match status" value="1"/>
</dbReference>
<dbReference type="OrthoDB" id="5241536at2"/>
<dbReference type="InterPro" id="IPR018060">
    <property type="entry name" value="HTH_AraC"/>
</dbReference>
<evidence type="ECO:0000256" key="1">
    <source>
        <dbReference type="ARBA" id="ARBA00023125"/>
    </source>
</evidence>
<dbReference type="Proteomes" id="UP000323454">
    <property type="component" value="Unassembled WGS sequence"/>
</dbReference>
<dbReference type="GO" id="GO:0003700">
    <property type="term" value="F:DNA-binding transcription factor activity"/>
    <property type="evidence" value="ECO:0007669"/>
    <property type="project" value="InterPro"/>
</dbReference>
<accession>A0A5B2XQP7</accession>
<dbReference type="PANTHER" id="PTHR47894:SF4">
    <property type="entry name" value="HTH-TYPE TRANSCRIPTIONAL REGULATOR GADX"/>
    <property type="match status" value="1"/>
</dbReference>
<comment type="caution">
    <text evidence="3">The sequence shown here is derived from an EMBL/GenBank/DDBJ whole genome shotgun (WGS) entry which is preliminary data.</text>
</comment>